<evidence type="ECO:0000259" key="2">
    <source>
        <dbReference type="Pfam" id="PF12766"/>
    </source>
</evidence>
<evidence type="ECO:0000256" key="1">
    <source>
        <dbReference type="SAM" id="MobiDB-lite"/>
    </source>
</evidence>
<reference evidence="3 4" key="1">
    <citation type="journal article" date="2011" name="Cell">
        <title>Insight into structure and assembly of the nuclear pore complex by utilizing the genome of a eukaryotic thermophile.</title>
        <authorList>
            <person name="Amlacher S."/>
            <person name="Sarges P."/>
            <person name="Flemming D."/>
            <person name="van Noort V."/>
            <person name="Kunze R."/>
            <person name="Devos D.P."/>
            <person name="Arumugam M."/>
            <person name="Bork P."/>
            <person name="Hurt E."/>
        </authorList>
    </citation>
    <scope>NUCLEOTIDE SEQUENCE [LARGE SCALE GENOMIC DNA]</scope>
    <source>
        <strain evidence="4">DSM 1495 / CBS 144.50 / IMI 039719</strain>
    </source>
</reference>
<protein>
    <recommendedName>
        <fullName evidence="2">Pyridoxamine 5'-phosphate oxidase Alr4036 family FMN-binding domain-containing protein</fullName>
    </recommendedName>
</protein>
<dbReference type="OrthoDB" id="5394411at2759"/>
<dbReference type="RefSeq" id="XP_006693465.1">
    <property type="nucleotide sequence ID" value="XM_006693402.1"/>
</dbReference>
<gene>
    <name evidence="3" type="ORF">CTHT_0030110</name>
</gene>
<evidence type="ECO:0000313" key="4">
    <source>
        <dbReference type="Proteomes" id="UP000008066"/>
    </source>
</evidence>
<dbReference type="EMBL" id="GL988041">
    <property type="protein sequence ID" value="EGS21169.1"/>
    <property type="molecule type" value="Genomic_DNA"/>
</dbReference>
<feature type="domain" description="Pyridoxamine 5'-phosphate oxidase Alr4036 family FMN-binding" evidence="2">
    <location>
        <begin position="6"/>
        <end position="155"/>
    </location>
</feature>
<dbReference type="Proteomes" id="UP000008066">
    <property type="component" value="Unassembled WGS sequence"/>
</dbReference>
<dbReference type="HOGENOM" id="CLU_061619_0_0_1"/>
<proteinExistence type="predicted"/>
<sequence length="278" mass="30715">MPPSSAPWRTPFLTHLSHLTGPPIFTLATLHPLLAQATTVYTTETASSPSLQALPRARTCVYRGLWATLPPNPHDPSAPRNPPIYESDCPVFTTDARMEKVQGLFFTGANTDPNIREAEREGGLRGSGGGGPVEAVFWIEPARTQWRIRGTAWILAAGDIDDGESVGARKVREMLLSRMRRISGDDNNKEEWSFSREINAHFTNLSTIMRGSFKNPPPGVPVEGNPPGPGEGLGQRVEGGLEEDEMARRNFRVVVIVPEEVDRVDLGDPERARRWLYI</sequence>
<evidence type="ECO:0000313" key="3">
    <source>
        <dbReference type="EMBL" id="EGS21169.1"/>
    </source>
</evidence>
<dbReference type="PANTHER" id="PTHR28243">
    <property type="entry name" value="AGL049CP"/>
    <property type="match status" value="1"/>
</dbReference>
<dbReference type="KEGG" id="cthr:CTHT_0030110"/>
<dbReference type="SUPFAM" id="SSF50475">
    <property type="entry name" value="FMN-binding split barrel"/>
    <property type="match status" value="1"/>
</dbReference>
<dbReference type="Gene3D" id="2.30.110.10">
    <property type="entry name" value="Electron Transport, Fmn-binding Protein, Chain A"/>
    <property type="match status" value="1"/>
</dbReference>
<dbReference type="InterPro" id="IPR012349">
    <property type="entry name" value="Split_barrel_FMN-bd"/>
</dbReference>
<dbReference type="GO" id="GO:0010181">
    <property type="term" value="F:FMN binding"/>
    <property type="evidence" value="ECO:0007669"/>
    <property type="project" value="InterPro"/>
</dbReference>
<dbReference type="AlphaFoldDB" id="G0S3P3"/>
<organism evidence="4">
    <name type="scientific">Chaetomium thermophilum (strain DSM 1495 / CBS 144.50 / IMI 039719)</name>
    <name type="common">Thermochaetoides thermophila</name>
    <dbReference type="NCBI Taxonomy" id="759272"/>
    <lineage>
        <taxon>Eukaryota</taxon>
        <taxon>Fungi</taxon>
        <taxon>Dikarya</taxon>
        <taxon>Ascomycota</taxon>
        <taxon>Pezizomycotina</taxon>
        <taxon>Sordariomycetes</taxon>
        <taxon>Sordariomycetidae</taxon>
        <taxon>Sordariales</taxon>
        <taxon>Chaetomiaceae</taxon>
        <taxon>Thermochaetoides</taxon>
    </lineage>
</organism>
<feature type="region of interest" description="Disordered" evidence="1">
    <location>
        <begin position="214"/>
        <end position="234"/>
    </location>
</feature>
<dbReference type="OMA" id="DCPTFTT"/>
<dbReference type="InterPro" id="IPR024624">
    <property type="entry name" value="Pyridox_Oxase_Alr4036_FMN-bd"/>
</dbReference>
<dbReference type="PANTHER" id="PTHR28243:SF1">
    <property type="entry name" value="PYRIDOXAMINE 5'-PHOSPHATE OXIDASE ALR4036 FAMILY FMN-BINDING DOMAIN-CONTAINING PROTEIN"/>
    <property type="match status" value="1"/>
</dbReference>
<dbReference type="Pfam" id="PF12766">
    <property type="entry name" value="Pyridox_oxase_2"/>
    <property type="match status" value="1"/>
</dbReference>
<dbReference type="GeneID" id="18257049"/>
<keyword evidence="4" id="KW-1185">Reference proteome</keyword>
<name>G0S3P3_CHATD</name>
<feature type="compositionally biased region" description="Pro residues" evidence="1">
    <location>
        <begin position="215"/>
        <end position="229"/>
    </location>
</feature>
<accession>G0S3P3</accession>
<dbReference type="STRING" id="759272.G0S3P3"/>
<dbReference type="eggNOG" id="ENOG502S535">
    <property type="taxonomic scope" value="Eukaryota"/>
</dbReference>